<dbReference type="RefSeq" id="WP_046592925.1">
    <property type="nucleotide sequence ID" value="NZ_LAVA02000097.1"/>
</dbReference>
<dbReference type="Proteomes" id="UP000034196">
    <property type="component" value="Unassembled WGS sequence"/>
</dbReference>
<reference evidence="2" key="1">
    <citation type="submission" date="2016-10" db="EMBL/GenBank/DDBJ databases">
        <title>Genome sequence of Streptomyces mangrovisoli MUSC 149.</title>
        <authorList>
            <person name="Lee L.-H."/>
            <person name="Ser H.-L."/>
        </authorList>
    </citation>
    <scope>NUCLEOTIDE SEQUENCE [LARGE SCALE GENOMIC DNA]</scope>
    <source>
        <strain evidence="2">MUSC 149</strain>
    </source>
</reference>
<dbReference type="AlphaFoldDB" id="A0A1J4NQ26"/>
<dbReference type="EMBL" id="LAVA02000097">
    <property type="protein sequence ID" value="OIJ63700.1"/>
    <property type="molecule type" value="Genomic_DNA"/>
</dbReference>
<dbReference type="OrthoDB" id="3182597at2"/>
<keyword evidence="3" id="KW-1185">Reference proteome</keyword>
<evidence type="ECO:0000313" key="2">
    <source>
        <dbReference type="EMBL" id="OIJ63700.1"/>
    </source>
</evidence>
<sequence>MTDQDVTPAPDRAFQCEACGGVSEYAPGTYALRCPYCRHEQDITPIPRQVTEHPIEELAALPRRAVVPGQMKVYTCPGCHAVTESDTLSDKCQFCASPLVSDAAGTERVVPEAVLPFGVGRDQAREALAKWTRSRWFAPNELKKVTEAETFRGSYLPHWTYDAQTTTEYRGERGEYYWVQEEDSEGRTRQVRHTRWHHTSGTVGRFFDDVLVPGSGQVPVEELDKLTPWPLEETVPYQEEYLAGFRTVRYDVEPETGLESAKARMAPVIRADCKRDIGGNEQRVHSMSTLYSGLTYKLVLLPVWFLTYLHAGRAWPVMVNARTGEVIGERPYSAVKIALASVGGALLIALVVLLVMVLRT</sequence>
<gene>
    <name evidence="2" type="ORF">WN71_033355</name>
</gene>
<feature type="transmembrane region" description="Helical" evidence="1">
    <location>
        <begin position="337"/>
        <end position="358"/>
    </location>
</feature>
<evidence type="ECO:0008006" key="4">
    <source>
        <dbReference type="Google" id="ProtNLM"/>
    </source>
</evidence>
<comment type="caution">
    <text evidence="2">The sequence shown here is derived from an EMBL/GenBank/DDBJ whole genome shotgun (WGS) entry which is preliminary data.</text>
</comment>
<accession>A0A1J4NQ26</accession>
<organism evidence="2 3">
    <name type="scientific">Streptomyces mangrovisoli</name>
    <dbReference type="NCBI Taxonomy" id="1428628"/>
    <lineage>
        <taxon>Bacteria</taxon>
        <taxon>Bacillati</taxon>
        <taxon>Actinomycetota</taxon>
        <taxon>Actinomycetes</taxon>
        <taxon>Kitasatosporales</taxon>
        <taxon>Streptomycetaceae</taxon>
        <taxon>Streptomyces</taxon>
    </lineage>
</organism>
<dbReference type="STRING" id="1428628.WN71_033355"/>
<keyword evidence="1" id="KW-0812">Transmembrane</keyword>
<name>A0A1J4NQ26_9ACTN</name>
<evidence type="ECO:0000256" key="1">
    <source>
        <dbReference type="SAM" id="Phobius"/>
    </source>
</evidence>
<feature type="transmembrane region" description="Helical" evidence="1">
    <location>
        <begin position="290"/>
        <end position="311"/>
    </location>
</feature>
<protein>
    <recommendedName>
        <fullName evidence="4">Zinc ribbon domain-containing protein</fullName>
    </recommendedName>
</protein>
<keyword evidence="1" id="KW-0472">Membrane</keyword>
<evidence type="ECO:0000313" key="3">
    <source>
        <dbReference type="Proteomes" id="UP000034196"/>
    </source>
</evidence>
<keyword evidence="1" id="KW-1133">Transmembrane helix</keyword>
<proteinExistence type="predicted"/>